<accession>A0A8H7RYK1</accession>
<evidence type="ECO:0000313" key="1">
    <source>
        <dbReference type="EMBL" id="KAG2218221.1"/>
    </source>
</evidence>
<dbReference type="OrthoDB" id="2260708at2759"/>
<protein>
    <submittedName>
        <fullName evidence="1">Uncharacterized protein</fullName>
    </submittedName>
</protein>
<organism evidence="1 2">
    <name type="scientific">Circinella minor</name>
    <dbReference type="NCBI Taxonomy" id="1195481"/>
    <lineage>
        <taxon>Eukaryota</taxon>
        <taxon>Fungi</taxon>
        <taxon>Fungi incertae sedis</taxon>
        <taxon>Mucoromycota</taxon>
        <taxon>Mucoromycotina</taxon>
        <taxon>Mucoromycetes</taxon>
        <taxon>Mucorales</taxon>
        <taxon>Lichtheimiaceae</taxon>
        <taxon>Circinella</taxon>
    </lineage>
</organism>
<name>A0A8H7RYK1_9FUNG</name>
<proteinExistence type="predicted"/>
<dbReference type="Proteomes" id="UP000646827">
    <property type="component" value="Unassembled WGS sequence"/>
</dbReference>
<dbReference type="EMBL" id="JAEPRB010000244">
    <property type="protein sequence ID" value="KAG2218221.1"/>
    <property type="molecule type" value="Genomic_DNA"/>
</dbReference>
<keyword evidence="2" id="KW-1185">Reference proteome</keyword>
<comment type="caution">
    <text evidence="1">The sequence shown here is derived from an EMBL/GenBank/DDBJ whole genome shotgun (WGS) entry which is preliminary data.</text>
</comment>
<evidence type="ECO:0000313" key="2">
    <source>
        <dbReference type="Proteomes" id="UP000646827"/>
    </source>
</evidence>
<dbReference type="AlphaFoldDB" id="A0A8H7RYK1"/>
<reference evidence="1 2" key="1">
    <citation type="submission" date="2020-12" db="EMBL/GenBank/DDBJ databases">
        <title>Metabolic potential, ecology and presence of endohyphal bacteria is reflected in genomic diversity of Mucoromycotina.</title>
        <authorList>
            <person name="Muszewska A."/>
            <person name="Okrasinska A."/>
            <person name="Steczkiewicz K."/>
            <person name="Drgas O."/>
            <person name="Orlowska M."/>
            <person name="Perlinska-Lenart U."/>
            <person name="Aleksandrzak-Piekarczyk T."/>
            <person name="Szatraj K."/>
            <person name="Zielenkiewicz U."/>
            <person name="Pilsyk S."/>
            <person name="Malc E."/>
            <person name="Mieczkowski P."/>
            <person name="Kruszewska J.S."/>
            <person name="Biernat P."/>
            <person name="Pawlowska J."/>
        </authorList>
    </citation>
    <scope>NUCLEOTIDE SEQUENCE [LARGE SCALE GENOMIC DNA]</scope>
    <source>
        <strain evidence="1 2">CBS 142.35</strain>
    </source>
</reference>
<sequence>MLLFPATNDDDMVEIFGAYNWMIIIPHEKTSILPEKITFGTTFYVEIKEIIDQLKESDKKILDRNKAHILLGKHDGLSGWPQYPYSEDANQLTEKHYIVKETELITNYLDPVLSPIFHDPDNNRLFRWEVQKWCQILYCIRIYHLIYYLTPDEFKNDSEQPLKDRHLLNALLCHCCNSSLLLFQFHHCWNRIVVDRFRNLFDGLCSCIIERRQTRNNNDNLKLPISHLLPHYKRNSTIEQNQKDMCNNKEIRPLEPAVILTIPPRTPPMSTTTNTYYASP</sequence>
<gene>
    <name evidence="1" type="ORF">INT45_000763</name>
</gene>